<dbReference type="Gramene" id="arahy.Tifrunner.gnm2.ann2.Ah15g083100.1">
    <property type="protein sequence ID" value="arahy.Tifrunner.gnm2.ann2.Ah15g083100.1-CDS-1"/>
    <property type="gene ID" value="arahy.Tifrunner.gnm2.ann2.Ah15g083100"/>
</dbReference>
<evidence type="ECO:0000313" key="3">
    <source>
        <dbReference type="Proteomes" id="UP000289738"/>
    </source>
</evidence>
<name>A0A444ZA09_ARAHY</name>
<accession>A0A444ZA09</accession>
<evidence type="ECO:0000256" key="1">
    <source>
        <dbReference type="SAM" id="MobiDB-lite"/>
    </source>
</evidence>
<sequence>MAFIISRGESTFSETEKSSLEEHLEGKDSAIVDKISSELQLKSSLSSKASSQSLSKQAVLQRIRQRKLLNKIKSTVEGFTSSSEGNTATEQRWLQQEDSFSAP</sequence>
<feature type="region of interest" description="Disordered" evidence="1">
    <location>
        <begin position="1"/>
        <end position="25"/>
    </location>
</feature>
<proteinExistence type="predicted"/>
<evidence type="ECO:0000313" key="2">
    <source>
        <dbReference type="EMBL" id="RYR11006.1"/>
    </source>
</evidence>
<organism evidence="2 3">
    <name type="scientific">Arachis hypogaea</name>
    <name type="common">Peanut</name>
    <dbReference type="NCBI Taxonomy" id="3818"/>
    <lineage>
        <taxon>Eukaryota</taxon>
        <taxon>Viridiplantae</taxon>
        <taxon>Streptophyta</taxon>
        <taxon>Embryophyta</taxon>
        <taxon>Tracheophyta</taxon>
        <taxon>Spermatophyta</taxon>
        <taxon>Magnoliopsida</taxon>
        <taxon>eudicotyledons</taxon>
        <taxon>Gunneridae</taxon>
        <taxon>Pentapetalae</taxon>
        <taxon>rosids</taxon>
        <taxon>fabids</taxon>
        <taxon>Fabales</taxon>
        <taxon>Fabaceae</taxon>
        <taxon>Papilionoideae</taxon>
        <taxon>50 kb inversion clade</taxon>
        <taxon>dalbergioids sensu lato</taxon>
        <taxon>Dalbergieae</taxon>
        <taxon>Pterocarpus clade</taxon>
        <taxon>Arachis</taxon>
    </lineage>
</organism>
<feature type="compositionally biased region" description="Polar residues" evidence="1">
    <location>
        <begin position="77"/>
        <end position="103"/>
    </location>
</feature>
<dbReference type="OrthoDB" id="1727538at2759"/>
<dbReference type="Proteomes" id="UP000289738">
    <property type="component" value="Chromosome B05"/>
</dbReference>
<comment type="caution">
    <text evidence="2">The sequence shown here is derived from an EMBL/GenBank/DDBJ whole genome shotgun (WGS) entry which is preliminary data.</text>
</comment>
<dbReference type="EMBL" id="SDMP01000015">
    <property type="protein sequence ID" value="RYR11006.1"/>
    <property type="molecule type" value="Genomic_DNA"/>
</dbReference>
<keyword evidence="3" id="KW-1185">Reference proteome</keyword>
<reference evidence="2 3" key="1">
    <citation type="submission" date="2019-01" db="EMBL/GenBank/DDBJ databases">
        <title>Sequencing of cultivated peanut Arachis hypogaea provides insights into genome evolution and oil improvement.</title>
        <authorList>
            <person name="Chen X."/>
        </authorList>
    </citation>
    <scope>NUCLEOTIDE SEQUENCE [LARGE SCALE GENOMIC DNA]</scope>
    <source>
        <strain evidence="3">cv. Fuhuasheng</strain>
        <tissue evidence="2">Leaves</tissue>
    </source>
</reference>
<dbReference type="PANTHER" id="PTHR35324">
    <property type="entry name" value="BNAA08G03750D PROTEIN"/>
    <property type="match status" value="1"/>
</dbReference>
<gene>
    <name evidence="2" type="ORF">Ahy_B05g079497</name>
</gene>
<dbReference type="AlphaFoldDB" id="A0A444ZA09"/>
<protein>
    <submittedName>
        <fullName evidence="2">Uncharacterized protein</fullName>
    </submittedName>
</protein>
<dbReference type="PANTHER" id="PTHR35324:SF5">
    <property type="entry name" value="BHLH DOMAIN-CONTAINING PROTEIN"/>
    <property type="match status" value="1"/>
</dbReference>
<feature type="region of interest" description="Disordered" evidence="1">
    <location>
        <begin position="76"/>
        <end position="103"/>
    </location>
</feature>
<feature type="compositionally biased region" description="Basic and acidic residues" evidence="1">
    <location>
        <begin position="14"/>
        <end position="25"/>
    </location>
</feature>